<feature type="binding site" evidence="2">
    <location>
        <position position="210"/>
    </location>
    <ligand>
        <name>Zn(2+)</name>
        <dbReference type="ChEBI" id="CHEBI:29105"/>
        <label>1</label>
        <note>catalytic</note>
    </ligand>
</feature>
<keyword evidence="2" id="KW-0862">Zinc</keyword>
<accession>A0A223HZM1</accession>
<proteinExistence type="predicted"/>
<keyword evidence="2" id="KW-0479">Metal-binding</keyword>
<evidence type="ECO:0000256" key="2">
    <source>
        <dbReference type="PIRSR" id="PIRSR001359-3"/>
    </source>
</evidence>
<dbReference type="SUPFAM" id="SSF51569">
    <property type="entry name" value="Aldolase"/>
    <property type="match status" value="1"/>
</dbReference>
<dbReference type="PANTHER" id="PTHR30304">
    <property type="entry name" value="D-TAGATOSE-1,6-BISPHOSPHATE ALDOLASE"/>
    <property type="match status" value="1"/>
</dbReference>
<dbReference type="Pfam" id="PF01116">
    <property type="entry name" value="F_bP_aldolase"/>
    <property type="match status" value="1"/>
</dbReference>
<comment type="cofactor">
    <cofactor evidence="2">
        <name>Zn(2+)</name>
        <dbReference type="ChEBI" id="CHEBI:29105"/>
    </cofactor>
    <text evidence="2">Binds 2 Zn(2+) ions per subunit. One is catalytic and the other provides a structural contribution.</text>
</comment>
<dbReference type="GO" id="GO:0005975">
    <property type="term" value="P:carbohydrate metabolic process"/>
    <property type="evidence" value="ECO:0007669"/>
    <property type="project" value="InterPro"/>
</dbReference>
<dbReference type="NCBIfam" id="TIGR00167">
    <property type="entry name" value="cbbA"/>
    <property type="match status" value="1"/>
</dbReference>
<dbReference type="InterPro" id="IPR013785">
    <property type="entry name" value="Aldolase_TIM"/>
</dbReference>
<feature type="binding site" evidence="2">
    <location>
        <position position="182"/>
    </location>
    <ligand>
        <name>Zn(2+)</name>
        <dbReference type="ChEBI" id="CHEBI:29105"/>
        <label>1</label>
        <note>catalytic</note>
    </ligand>
</feature>
<dbReference type="GO" id="GO:0016832">
    <property type="term" value="F:aldehyde-lyase activity"/>
    <property type="evidence" value="ECO:0007669"/>
    <property type="project" value="InterPro"/>
</dbReference>
<dbReference type="AlphaFoldDB" id="A0A223HZM1"/>
<dbReference type="CDD" id="cd00947">
    <property type="entry name" value="TBP_aldolase_IIB"/>
    <property type="match status" value="1"/>
</dbReference>
<evidence type="ECO:0000256" key="1">
    <source>
        <dbReference type="PIRSR" id="PIRSR001359-1"/>
    </source>
</evidence>
<evidence type="ECO:0000313" key="3">
    <source>
        <dbReference type="EMBL" id="AST57920.1"/>
    </source>
</evidence>
<feature type="active site" description="Proton donor" evidence="1">
    <location>
        <position position="83"/>
    </location>
</feature>
<feature type="binding site" evidence="2">
    <location>
        <position position="105"/>
    </location>
    <ligand>
        <name>Zn(2+)</name>
        <dbReference type="ChEBI" id="CHEBI:29105"/>
        <label>2</label>
    </ligand>
</feature>
<dbReference type="InterPro" id="IPR050246">
    <property type="entry name" value="Class_II_FBP_aldolase"/>
</dbReference>
<organism evidence="3 4">
    <name type="scientific">Thermoanaerobacterium thermosaccharolyticum</name>
    <name type="common">Clostridium thermosaccharolyticum</name>
    <dbReference type="NCBI Taxonomy" id="1517"/>
    <lineage>
        <taxon>Bacteria</taxon>
        <taxon>Bacillati</taxon>
        <taxon>Bacillota</taxon>
        <taxon>Clostridia</taxon>
        <taxon>Thermoanaerobacterales</taxon>
        <taxon>Thermoanaerobacteraceae</taxon>
        <taxon>Thermoanaerobacterium</taxon>
    </lineage>
</organism>
<dbReference type="PIRSF" id="PIRSF001359">
    <property type="entry name" value="F_bP_aldolase_II"/>
    <property type="match status" value="1"/>
</dbReference>
<feature type="binding site" evidence="2">
    <location>
        <position position="84"/>
    </location>
    <ligand>
        <name>Zn(2+)</name>
        <dbReference type="ChEBI" id="CHEBI:29105"/>
        <label>1</label>
        <note>catalytic</note>
    </ligand>
</feature>
<dbReference type="Proteomes" id="UP000214975">
    <property type="component" value="Chromosome"/>
</dbReference>
<dbReference type="GO" id="GO:0008270">
    <property type="term" value="F:zinc ion binding"/>
    <property type="evidence" value="ECO:0007669"/>
    <property type="project" value="InterPro"/>
</dbReference>
<dbReference type="PANTHER" id="PTHR30304:SF0">
    <property type="entry name" value="D-TAGATOSE-1,6-BISPHOSPHATE ALDOLASE SUBUNIT GATY-RELATED"/>
    <property type="match status" value="1"/>
</dbReference>
<feature type="binding site" evidence="2">
    <location>
        <position position="135"/>
    </location>
    <ligand>
        <name>Zn(2+)</name>
        <dbReference type="ChEBI" id="CHEBI:29105"/>
        <label>2</label>
    </ligand>
</feature>
<name>A0A223HZM1_THETR</name>
<sequence length="309" mass="34068">MMPLVDSKALLIHALKNKYAVGAFNANNMEVAQAIIEAAELEKSPVIVQISQGAIKYAGIKCISSIVKTLAKESSVPVVCHLDHGVDYSVVVRALRAGFTSLMFDGSSLSFEENVKITKELARMAHAAGIPLEAEIGRVPDSEKGSLTLEEMKKYYTTPEEAKEFFEKTNVDSLAVSVGSAHRMKVQSAELDIDRIYEISSMVNAPLVLHGASGVKDEHVVRAIKAGITKVNFATELNKAFTNSLKEYFSQHPEIVDVRKYGESARKNVVNTVREKIQLLNSNNRADDVLKYISDNKFFECDKQSNIVE</sequence>
<dbReference type="InterPro" id="IPR000771">
    <property type="entry name" value="FBA_II"/>
</dbReference>
<protein>
    <submittedName>
        <fullName evidence="3">Ketose-bisphosphate aldolase</fullName>
    </submittedName>
</protein>
<dbReference type="Gene3D" id="3.20.20.70">
    <property type="entry name" value="Aldolase class I"/>
    <property type="match status" value="1"/>
</dbReference>
<evidence type="ECO:0000313" key="4">
    <source>
        <dbReference type="Proteomes" id="UP000214975"/>
    </source>
</evidence>
<reference evidence="3 4" key="1">
    <citation type="submission" date="2016-08" db="EMBL/GenBank/DDBJ databases">
        <title>A novel genetic cassette of butanologenic Thermoanaerobacterium thermosaccharolyticum that directly convert cellulose to butanol.</title>
        <authorList>
            <person name="Li T."/>
            <person name="He J."/>
        </authorList>
    </citation>
    <scope>NUCLEOTIDE SEQUENCE [LARGE SCALE GENOMIC DNA]</scope>
    <source>
        <strain evidence="3 4">TG57</strain>
    </source>
</reference>
<dbReference type="EMBL" id="CP016893">
    <property type="protein sequence ID" value="AST57920.1"/>
    <property type="molecule type" value="Genomic_DNA"/>
</dbReference>
<gene>
    <name evidence="3" type="ORF">Thert_01955</name>
</gene>